<accession>A0ABC8RGN4</accession>
<gene>
    <name evidence="1" type="ORF">ILEXP_LOCUS9849</name>
</gene>
<reference evidence="1 2" key="1">
    <citation type="submission" date="2024-02" db="EMBL/GenBank/DDBJ databases">
        <authorList>
            <person name="Vignale AGUSTIN F."/>
            <person name="Sosa J E."/>
            <person name="Modenutti C."/>
        </authorList>
    </citation>
    <scope>NUCLEOTIDE SEQUENCE [LARGE SCALE GENOMIC DNA]</scope>
</reference>
<dbReference type="AlphaFoldDB" id="A0ABC8RGN4"/>
<name>A0ABC8RGN4_9AQUA</name>
<evidence type="ECO:0000313" key="2">
    <source>
        <dbReference type="Proteomes" id="UP001642360"/>
    </source>
</evidence>
<sequence>MANTARPAFFNHGPTNFYGEFNAVSIDIRFNFLEQYHRTSPSYYAILTFIVPTLINLLQLKCQGDTKTPFETHPKTMLAGCVYGVHHAFGRQIASIVLPDQFTEAEVRGLYTPKG</sequence>
<organism evidence="1 2">
    <name type="scientific">Ilex paraguariensis</name>
    <name type="common">yerba mate</name>
    <dbReference type="NCBI Taxonomy" id="185542"/>
    <lineage>
        <taxon>Eukaryota</taxon>
        <taxon>Viridiplantae</taxon>
        <taxon>Streptophyta</taxon>
        <taxon>Embryophyta</taxon>
        <taxon>Tracheophyta</taxon>
        <taxon>Spermatophyta</taxon>
        <taxon>Magnoliopsida</taxon>
        <taxon>eudicotyledons</taxon>
        <taxon>Gunneridae</taxon>
        <taxon>Pentapetalae</taxon>
        <taxon>asterids</taxon>
        <taxon>campanulids</taxon>
        <taxon>Aquifoliales</taxon>
        <taxon>Aquifoliaceae</taxon>
        <taxon>Ilex</taxon>
    </lineage>
</organism>
<keyword evidence="2" id="KW-1185">Reference proteome</keyword>
<protein>
    <submittedName>
        <fullName evidence="1">Uncharacterized protein</fullName>
    </submittedName>
</protein>
<dbReference type="Proteomes" id="UP001642360">
    <property type="component" value="Unassembled WGS sequence"/>
</dbReference>
<evidence type="ECO:0000313" key="1">
    <source>
        <dbReference type="EMBL" id="CAK9142194.1"/>
    </source>
</evidence>
<dbReference type="EMBL" id="CAUOFW020001203">
    <property type="protein sequence ID" value="CAK9142194.1"/>
    <property type="molecule type" value="Genomic_DNA"/>
</dbReference>
<comment type="caution">
    <text evidence="1">The sequence shown here is derived from an EMBL/GenBank/DDBJ whole genome shotgun (WGS) entry which is preliminary data.</text>
</comment>
<proteinExistence type="predicted"/>